<organism evidence="3 4">
    <name type="scientific">Ohtaekwangia kribbensis</name>
    <dbReference type="NCBI Taxonomy" id="688913"/>
    <lineage>
        <taxon>Bacteria</taxon>
        <taxon>Pseudomonadati</taxon>
        <taxon>Bacteroidota</taxon>
        <taxon>Cytophagia</taxon>
        <taxon>Cytophagales</taxon>
        <taxon>Fulvivirgaceae</taxon>
        <taxon>Ohtaekwangia</taxon>
    </lineage>
</organism>
<keyword evidence="4" id="KW-1185">Reference proteome</keyword>
<protein>
    <submittedName>
        <fullName evidence="3">DUF3347 domain-containing protein</fullName>
    </submittedName>
</protein>
<gene>
    <name evidence="3" type="ORF">ACFQ21_09330</name>
</gene>
<accession>A0ABW3K2S6</accession>
<feature type="domain" description="DUF3347" evidence="2">
    <location>
        <begin position="35"/>
        <end position="106"/>
    </location>
</feature>
<reference evidence="4" key="1">
    <citation type="journal article" date="2019" name="Int. J. Syst. Evol. Microbiol.">
        <title>The Global Catalogue of Microorganisms (GCM) 10K type strain sequencing project: providing services to taxonomists for standard genome sequencing and annotation.</title>
        <authorList>
            <consortium name="The Broad Institute Genomics Platform"/>
            <consortium name="The Broad Institute Genome Sequencing Center for Infectious Disease"/>
            <person name="Wu L."/>
            <person name="Ma J."/>
        </authorList>
    </citation>
    <scope>NUCLEOTIDE SEQUENCE [LARGE SCALE GENOMIC DNA]</scope>
    <source>
        <strain evidence="4">CCUG 58938</strain>
    </source>
</reference>
<evidence type="ECO:0000313" key="3">
    <source>
        <dbReference type="EMBL" id="MFD0999508.1"/>
    </source>
</evidence>
<evidence type="ECO:0000313" key="4">
    <source>
        <dbReference type="Proteomes" id="UP001597112"/>
    </source>
</evidence>
<proteinExistence type="predicted"/>
<dbReference type="InterPro" id="IPR021782">
    <property type="entry name" value="DUF3347"/>
</dbReference>
<dbReference type="Pfam" id="PF11827">
    <property type="entry name" value="DUF3347"/>
    <property type="match status" value="1"/>
</dbReference>
<evidence type="ECO:0000259" key="2">
    <source>
        <dbReference type="Pfam" id="PF11827"/>
    </source>
</evidence>
<dbReference type="EMBL" id="JBHTKA010000001">
    <property type="protein sequence ID" value="MFD0999508.1"/>
    <property type="molecule type" value="Genomic_DNA"/>
</dbReference>
<feature type="signal peptide" evidence="1">
    <location>
        <begin position="1"/>
        <end position="19"/>
    </location>
</feature>
<comment type="caution">
    <text evidence="3">The sequence shown here is derived from an EMBL/GenBank/DDBJ whole genome shotgun (WGS) entry which is preliminary data.</text>
</comment>
<name>A0ABW3K2S6_9BACT</name>
<feature type="chain" id="PRO_5045457912" evidence="1">
    <location>
        <begin position="20"/>
        <end position="156"/>
    </location>
</feature>
<sequence>MKNIIVFCMVLLASTGMHAQTPAPSFKDAKLNTAYTQYITLKDALVASKASDAKQAATALQKSLADIQNGKKASEQAAAIATSADLAAQRKAFSSLSNEMKTLVTGNVSSGSLYLEYCPMANNNTGAYWLSNEKKIMNPYFGDAMLHCGSVKETIQ</sequence>
<keyword evidence="1" id="KW-0732">Signal</keyword>
<dbReference type="Proteomes" id="UP001597112">
    <property type="component" value="Unassembled WGS sequence"/>
</dbReference>
<evidence type="ECO:0000256" key="1">
    <source>
        <dbReference type="SAM" id="SignalP"/>
    </source>
</evidence>
<dbReference type="RefSeq" id="WP_377578076.1">
    <property type="nucleotide sequence ID" value="NZ_JBHTKA010000001.1"/>
</dbReference>